<dbReference type="SMART" id="SM00248">
    <property type="entry name" value="ANK"/>
    <property type="match status" value="2"/>
</dbReference>
<proteinExistence type="predicted"/>
<sequence>MMLNSSVKRDHLLLLIGCIVVLFTMLGCSSRQHPVDYIQSNQHVQTDEKIAYLTSFRSLSRGNTSAYLYSRDDSNDYCNTLLDCAIYTRDYSLAKWLLESLDNFYVRKSMGLFENDLEYYPIASPLVHDLSDEEASQFLAMMLDKGFSPNRCSQSITTPLILAIDKGYLKSARILLEHKASYRVTECKSTVISDGMNGMKTVQRSVEGPLAYAILTADETNPVTYQMITLLLDYKEDFTRPSNYRSICNHDYSSVTLYAYCAKKYQVEQHIADYYRNTDRVDDRKRNQLLASISEYKDLSRRSAQQKRQEIAAAKQYEQQMKALLDAGDSDSTFRPYELASSVAEQMGSNVSSSNVSSSNVNLATNKRTTNSSSIDSDTARNKTIPVQNEVSNALKDAYIYGEVRCNNIKYVVVTQTFKIACNSMTNCISVADQHYDRIFKKIRSENAMIRKQDENFCSVIRLTPVRSKSISENIRSGRIKRDQAGGVDVEYYTY</sequence>
<dbReference type="Proteomes" id="UP000318758">
    <property type="component" value="Chromosome"/>
</dbReference>
<evidence type="ECO:0000313" key="2">
    <source>
        <dbReference type="Proteomes" id="UP000318758"/>
    </source>
</evidence>
<dbReference type="InterPro" id="IPR036770">
    <property type="entry name" value="Ankyrin_rpt-contain_sf"/>
</dbReference>
<accession>A0ABX5WRL5</accession>
<evidence type="ECO:0008006" key="3">
    <source>
        <dbReference type="Google" id="ProtNLM"/>
    </source>
</evidence>
<dbReference type="InterPro" id="IPR002110">
    <property type="entry name" value="Ankyrin_rpt"/>
</dbReference>
<dbReference type="RefSeq" id="WP_140946911.1">
    <property type="nucleotide sequence ID" value="NZ_CP041153.1"/>
</dbReference>
<name>A0ABX5WRL5_9GAMM</name>
<reference evidence="1 2" key="1">
    <citation type="submission" date="2019-06" db="EMBL/GenBank/DDBJ databases">
        <title>Complete genome of Shewanella marisflavi ECSMB14101, a mussel settlement-inducing bacterium isolated from East China Sea.</title>
        <authorList>
            <person name="Yang J."/>
            <person name="Liang X."/>
            <person name="Chang R."/>
            <person name="Peng L."/>
        </authorList>
    </citation>
    <scope>NUCLEOTIDE SEQUENCE [LARGE SCALE GENOMIC DNA]</scope>
    <source>
        <strain evidence="1 2">ECSMB14101</strain>
    </source>
</reference>
<gene>
    <name evidence="1" type="ORF">FGA12_11865</name>
</gene>
<dbReference type="SUPFAM" id="SSF48403">
    <property type="entry name" value="Ankyrin repeat"/>
    <property type="match status" value="1"/>
</dbReference>
<dbReference type="EMBL" id="CP041153">
    <property type="protein sequence ID" value="QDF75796.1"/>
    <property type="molecule type" value="Genomic_DNA"/>
</dbReference>
<keyword evidence="2" id="KW-1185">Reference proteome</keyword>
<protein>
    <recommendedName>
        <fullName evidence="3">Ankyrin repeat domain-containing protein</fullName>
    </recommendedName>
</protein>
<organism evidence="1 2">
    <name type="scientific">Shewanella marisflavi</name>
    <dbReference type="NCBI Taxonomy" id="260364"/>
    <lineage>
        <taxon>Bacteria</taxon>
        <taxon>Pseudomonadati</taxon>
        <taxon>Pseudomonadota</taxon>
        <taxon>Gammaproteobacteria</taxon>
        <taxon>Alteromonadales</taxon>
        <taxon>Shewanellaceae</taxon>
        <taxon>Shewanella</taxon>
    </lineage>
</organism>
<evidence type="ECO:0000313" key="1">
    <source>
        <dbReference type="EMBL" id="QDF75796.1"/>
    </source>
</evidence>
<dbReference type="Gene3D" id="1.25.40.20">
    <property type="entry name" value="Ankyrin repeat-containing domain"/>
    <property type="match status" value="1"/>
</dbReference>